<keyword evidence="2" id="KW-0560">Oxidoreductase</keyword>
<proteinExistence type="inferred from homology"/>
<dbReference type="PRINTS" id="PR00081">
    <property type="entry name" value="GDHRDH"/>
</dbReference>
<dbReference type="STRING" id="1432562.WN59_13060"/>
<dbReference type="Proteomes" id="UP000034287">
    <property type="component" value="Unassembled WGS sequence"/>
</dbReference>
<comment type="similarity">
    <text evidence="1">Belongs to the short-chain dehydrogenases/reductases (SDR) family.</text>
</comment>
<dbReference type="Pfam" id="PF00106">
    <property type="entry name" value="adh_short"/>
    <property type="match status" value="1"/>
</dbReference>
<sequence>MAKTIMITGAGSGLGKGTAIALAKEGHEVIAAVENHPQITSLKEAAQDAGENLEIFKMDITNPDDRERMKRYDYDVFVANAAVNEGGPIWEVPMSALRQLFEVNVFSTLETARIAAEHFVGKKQGKIVFMSSMAGSMASAYKGLYASSKHALEAIAKSLRQEMEEFNVQVATINPGPFDTGFNDRAVEEKWEWFDEDKHRTSVENLKESERGLENQLDPQLMIDKMVETIPKDHHKFRTAYPEETAENMRKEEKNNWEIEI</sequence>
<dbReference type="InterPro" id="IPR036291">
    <property type="entry name" value="NAD(P)-bd_dom_sf"/>
</dbReference>
<protein>
    <submittedName>
        <fullName evidence="3">Short-chain dehydrogenase</fullName>
    </submittedName>
</protein>
<reference evidence="3 4" key="1">
    <citation type="submission" date="2015-04" db="EMBL/GenBank/DDBJ databases">
        <title>Taxonomic description and genome sequence of Salinicoccus sediminis sp. nov., a novel hyper halotolerant bacterium isolated from marine sediment.</title>
        <authorList>
            <person name="Mathan Kumar R."/>
            <person name="Kaur G."/>
            <person name="Kumar N."/>
            <person name="Kumar A."/>
            <person name="Singh N.K."/>
            <person name="Kaur N."/>
            <person name="Mayilraj S."/>
        </authorList>
    </citation>
    <scope>NUCLEOTIDE SEQUENCE [LARGE SCALE GENOMIC DNA]</scope>
    <source>
        <strain evidence="3 4">SV-16</strain>
    </source>
</reference>
<organism evidence="3 4">
    <name type="scientific">Salinicoccus sediminis</name>
    <dbReference type="NCBI Taxonomy" id="1432562"/>
    <lineage>
        <taxon>Bacteria</taxon>
        <taxon>Bacillati</taxon>
        <taxon>Bacillota</taxon>
        <taxon>Bacilli</taxon>
        <taxon>Bacillales</taxon>
        <taxon>Staphylococcaceae</taxon>
        <taxon>Salinicoccus</taxon>
    </lineage>
</organism>
<dbReference type="EMBL" id="LAYZ01000026">
    <property type="protein sequence ID" value="KKK32964.1"/>
    <property type="molecule type" value="Genomic_DNA"/>
</dbReference>
<dbReference type="Gene3D" id="3.40.50.720">
    <property type="entry name" value="NAD(P)-binding Rossmann-like Domain"/>
    <property type="match status" value="1"/>
</dbReference>
<evidence type="ECO:0000313" key="3">
    <source>
        <dbReference type="EMBL" id="KKK32964.1"/>
    </source>
</evidence>
<dbReference type="PANTHER" id="PTHR42901">
    <property type="entry name" value="ALCOHOL DEHYDROGENASE"/>
    <property type="match status" value="1"/>
</dbReference>
<evidence type="ECO:0000256" key="1">
    <source>
        <dbReference type="ARBA" id="ARBA00006484"/>
    </source>
</evidence>
<dbReference type="InterPro" id="IPR002347">
    <property type="entry name" value="SDR_fam"/>
</dbReference>
<accession>A0A0M2SE03</accession>
<name>A0A0M2SE03_9STAP</name>
<dbReference type="AlphaFoldDB" id="A0A0M2SE03"/>
<dbReference type="PROSITE" id="PS00061">
    <property type="entry name" value="ADH_SHORT"/>
    <property type="match status" value="1"/>
</dbReference>
<evidence type="ECO:0000313" key="4">
    <source>
        <dbReference type="Proteomes" id="UP000034287"/>
    </source>
</evidence>
<dbReference type="NCBIfam" id="NF006776">
    <property type="entry name" value="PRK09291.1"/>
    <property type="match status" value="1"/>
</dbReference>
<evidence type="ECO:0000256" key="2">
    <source>
        <dbReference type="ARBA" id="ARBA00023002"/>
    </source>
</evidence>
<comment type="caution">
    <text evidence="3">The sequence shown here is derived from an EMBL/GenBank/DDBJ whole genome shotgun (WGS) entry which is preliminary data.</text>
</comment>
<dbReference type="GO" id="GO:0016491">
    <property type="term" value="F:oxidoreductase activity"/>
    <property type="evidence" value="ECO:0007669"/>
    <property type="project" value="UniProtKB-KW"/>
</dbReference>
<keyword evidence="4" id="KW-1185">Reference proteome</keyword>
<dbReference type="InterPro" id="IPR020904">
    <property type="entry name" value="Sc_DH/Rdtase_CS"/>
</dbReference>
<dbReference type="PANTHER" id="PTHR42901:SF1">
    <property type="entry name" value="ALCOHOL DEHYDROGENASE"/>
    <property type="match status" value="1"/>
</dbReference>
<dbReference type="PATRIC" id="fig|1432562.3.peg.2622"/>
<dbReference type="OrthoDB" id="9775296at2"/>
<gene>
    <name evidence="3" type="ORF">WN59_13060</name>
</gene>
<dbReference type="RefSeq" id="WP_046580809.1">
    <property type="nucleotide sequence ID" value="NZ_LAYZ01000026.1"/>
</dbReference>
<dbReference type="SUPFAM" id="SSF51735">
    <property type="entry name" value="NAD(P)-binding Rossmann-fold domains"/>
    <property type="match status" value="1"/>
</dbReference>